<dbReference type="EMBL" id="JACSNX010000085">
    <property type="protein sequence ID" value="MBM6852559.1"/>
    <property type="molecule type" value="Genomic_DNA"/>
</dbReference>
<dbReference type="Proteomes" id="UP000719500">
    <property type="component" value="Unassembled WGS sequence"/>
</dbReference>
<feature type="chain" id="PRO_5047132237" evidence="2">
    <location>
        <begin position="25"/>
        <end position="68"/>
    </location>
</feature>
<keyword evidence="5" id="KW-1185">Reference proteome</keyword>
<protein>
    <submittedName>
        <fullName evidence="4">S-layer homology domain-containing protein</fullName>
    </submittedName>
</protein>
<dbReference type="Pfam" id="PF00395">
    <property type="entry name" value="SLH"/>
    <property type="match status" value="1"/>
</dbReference>
<keyword evidence="2" id="KW-0732">Signal</keyword>
<dbReference type="InterPro" id="IPR001119">
    <property type="entry name" value="SLH_dom"/>
</dbReference>
<evidence type="ECO:0000259" key="3">
    <source>
        <dbReference type="PROSITE" id="PS51272"/>
    </source>
</evidence>
<evidence type="ECO:0000313" key="5">
    <source>
        <dbReference type="Proteomes" id="UP000719500"/>
    </source>
</evidence>
<organism evidence="4 5">
    <name type="scientific">Oscillibacter valericigenes</name>
    <dbReference type="NCBI Taxonomy" id="351091"/>
    <lineage>
        <taxon>Bacteria</taxon>
        <taxon>Bacillati</taxon>
        <taxon>Bacillota</taxon>
        <taxon>Clostridia</taxon>
        <taxon>Eubacteriales</taxon>
        <taxon>Oscillospiraceae</taxon>
        <taxon>Oscillibacter</taxon>
    </lineage>
</organism>
<name>A0ABS2FY23_9FIRM</name>
<comment type="caution">
    <text evidence="4">The sequence shown here is derived from an EMBL/GenBank/DDBJ whole genome shotgun (WGS) entry which is preliminary data.</text>
</comment>
<gene>
    <name evidence="4" type="ORF">H9X91_14150</name>
</gene>
<evidence type="ECO:0000313" key="4">
    <source>
        <dbReference type="EMBL" id="MBM6852559.1"/>
    </source>
</evidence>
<sequence length="68" mass="7266">MKKFLSLVLALVMTMSLVTVSAGAKDFGDSADLSGEAYEEAVNVMSEMGIIDGYSDGDFRPQGTLTRQ</sequence>
<proteinExistence type="predicted"/>
<accession>A0ABS2FY23</accession>
<dbReference type="PROSITE" id="PS51272">
    <property type="entry name" value="SLH"/>
    <property type="match status" value="1"/>
</dbReference>
<feature type="non-terminal residue" evidence="4">
    <location>
        <position position="68"/>
    </location>
</feature>
<evidence type="ECO:0000256" key="2">
    <source>
        <dbReference type="SAM" id="SignalP"/>
    </source>
</evidence>
<keyword evidence="1" id="KW-0677">Repeat</keyword>
<dbReference type="RefSeq" id="WP_204805890.1">
    <property type="nucleotide sequence ID" value="NZ_JACSNX010000085.1"/>
</dbReference>
<feature type="signal peptide" evidence="2">
    <location>
        <begin position="1"/>
        <end position="24"/>
    </location>
</feature>
<evidence type="ECO:0000256" key="1">
    <source>
        <dbReference type="ARBA" id="ARBA00022737"/>
    </source>
</evidence>
<feature type="domain" description="SLH" evidence="3">
    <location>
        <begin position="25"/>
        <end position="68"/>
    </location>
</feature>
<reference evidence="4 5" key="1">
    <citation type="journal article" date="2021" name="Sci. Rep.">
        <title>The distribution of antibiotic resistance genes in chicken gut microbiota commensals.</title>
        <authorList>
            <person name="Juricova H."/>
            <person name="Matiasovicova J."/>
            <person name="Kubasova T."/>
            <person name="Cejkova D."/>
            <person name="Rychlik I."/>
        </authorList>
    </citation>
    <scope>NUCLEOTIDE SEQUENCE [LARGE SCALE GENOMIC DNA]</scope>
    <source>
        <strain evidence="4 5">An411</strain>
    </source>
</reference>